<dbReference type="AlphaFoldDB" id="A0A3N2RQS5"/>
<gene>
    <name evidence="2" type="ORF">EB837_24150</name>
</gene>
<dbReference type="RefSeq" id="WP_123652762.1">
    <property type="nucleotide sequence ID" value="NZ_RHFN01000041.1"/>
</dbReference>
<reference evidence="2 3" key="1">
    <citation type="submission" date="2018-10" db="EMBL/GenBank/DDBJ databases">
        <title>Horizontal transference of carbapenem resistance between Klebsiella pneumoniae and Kluyvera ascorbata during abdominal infection: a case report.</title>
        <authorList>
            <person name="Raro O.H.F."/>
            <person name="Lima-Morales D."/>
            <person name="Barth A.L."/>
            <person name="Paim T.G.S."/>
            <person name="Mott M.P."/>
            <person name="Riche C.V.W."/>
            <person name="Teixeira U.F."/>
            <person name="Waechter F."/>
            <person name="Dias C.A.G."/>
        </authorList>
    </citation>
    <scope>NUCLEOTIDE SEQUENCE [LARGE SCALE GENOMIC DNA]</scope>
    <source>
        <strain evidence="2 3">OT2</strain>
    </source>
</reference>
<dbReference type="OrthoDB" id="6637473at2"/>
<name>A0A3N2RQS5_9ENTR</name>
<keyword evidence="1" id="KW-0812">Transmembrane</keyword>
<proteinExistence type="predicted"/>
<feature type="transmembrane region" description="Helical" evidence="1">
    <location>
        <begin position="480"/>
        <end position="498"/>
    </location>
</feature>
<dbReference type="Proteomes" id="UP000268051">
    <property type="component" value="Unassembled WGS sequence"/>
</dbReference>
<protein>
    <submittedName>
        <fullName evidence="2">Uncharacterized protein</fullName>
    </submittedName>
</protein>
<comment type="caution">
    <text evidence="2">The sequence shown here is derived from an EMBL/GenBank/DDBJ whole genome shotgun (WGS) entry which is preliminary data.</text>
</comment>
<evidence type="ECO:0000313" key="3">
    <source>
        <dbReference type="Proteomes" id="UP000268051"/>
    </source>
</evidence>
<keyword evidence="1" id="KW-0472">Membrane</keyword>
<keyword evidence="1" id="KW-1133">Transmembrane helix</keyword>
<evidence type="ECO:0000313" key="2">
    <source>
        <dbReference type="EMBL" id="ROU09711.1"/>
    </source>
</evidence>
<feature type="transmembrane region" description="Helical" evidence="1">
    <location>
        <begin position="518"/>
        <end position="535"/>
    </location>
</feature>
<dbReference type="EMBL" id="RHFN01000041">
    <property type="protein sequence ID" value="ROU09711.1"/>
    <property type="molecule type" value="Genomic_DNA"/>
</dbReference>
<feature type="transmembrane region" description="Helical" evidence="1">
    <location>
        <begin position="433"/>
        <end position="453"/>
    </location>
</feature>
<evidence type="ECO:0000256" key="1">
    <source>
        <dbReference type="SAM" id="Phobius"/>
    </source>
</evidence>
<accession>A0A3N2RQS5</accession>
<sequence length="555" mass="61968">MGLFDKKISLSGMKDKLTDSAASLTESIRSTDVKGTFESLKVTASTVSAATTKIASETYDSGKEKAVNAYDAASHEIKHFNYSNLSSKNFYQEKFSEYAALGAEKVNSAWRSTFEVDKETLQIVEEVRRTLPVPAKTIDDIFEQCRNEALRRAIAAFALGGIMQKLDEHSADKYSNLSENYTQFRKRSGSKMTDDVNFSDMKDERYRAQQQWTPLEDGYHRASPLDPFSADIEHVVAKKELYDDWLIRLGTTDDQFYSAINASENLVFAESSLNSSMQARNIHDYLKERGRPDADNPNLIHVDIVQKDGLVKTVTVDKNDVDEAYLRAKQKQHEHQRNALKEIGTTVAVTGATMAAQQIIGLIVMETIDIFVDELSDIARKGKIINNDGWLKNIQQRTDNISSRLAERFEERDLWNQARKTGIESGVAGALSVIPQILISLIIKLPGFILALIRECTLSTVRCAKILVGNDENKYDHIKIILAGTASAIVGIYVGRVIGNAIAAVPVLNQFNRQVTDVLTGLMVTAVPLVAIYSFEQNKDKLTFKLGTFWQKKNG</sequence>
<organism evidence="2 3">
    <name type="scientific">Kluyvera ascorbata</name>
    <dbReference type="NCBI Taxonomy" id="51288"/>
    <lineage>
        <taxon>Bacteria</taxon>
        <taxon>Pseudomonadati</taxon>
        <taxon>Pseudomonadota</taxon>
        <taxon>Gammaproteobacteria</taxon>
        <taxon>Enterobacterales</taxon>
        <taxon>Enterobacteriaceae</taxon>
        <taxon>Kluyvera</taxon>
    </lineage>
</organism>